<dbReference type="AlphaFoldDB" id="A0A6J7IYV6"/>
<dbReference type="EMBL" id="CAFBMQ010000460">
    <property type="protein sequence ID" value="CAB4936273.1"/>
    <property type="molecule type" value="Genomic_DNA"/>
</dbReference>
<protein>
    <submittedName>
        <fullName evidence="2">Unannotated protein</fullName>
    </submittedName>
</protein>
<feature type="region of interest" description="Disordered" evidence="1">
    <location>
        <begin position="25"/>
        <end position="53"/>
    </location>
</feature>
<name>A0A6J7IYV6_9ZZZZ</name>
<evidence type="ECO:0000313" key="2">
    <source>
        <dbReference type="EMBL" id="CAB4936273.1"/>
    </source>
</evidence>
<evidence type="ECO:0000256" key="1">
    <source>
        <dbReference type="SAM" id="MobiDB-lite"/>
    </source>
</evidence>
<sequence>MATPPPSTPDTAPAVVVSALAGTSCGRSQVCGSPADNAESTNRLTENTASPAR</sequence>
<gene>
    <name evidence="2" type="ORF">UFOPK3609_02230</name>
</gene>
<reference evidence="2" key="1">
    <citation type="submission" date="2020-05" db="EMBL/GenBank/DDBJ databases">
        <authorList>
            <person name="Chiriac C."/>
            <person name="Salcher M."/>
            <person name="Ghai R."/>
            <person name="Kavagutti S V."/>
        </authorList>
    </citation>
    <scope>NUCLEOTIDE SEQUENCE</scope>
</reference>
<feature type="compositionally biased region" description="Polar residues" evidence="1">
    <location>
        <begin position="38"/>
        <end position="53"/>
    </location>
</feature>
<proteinExistence type="predicted"/>
<organism evidence="2">
    <name type="scientific">freshwater metagenome</name>
    <dbReference type="NCBI Taxonomy" id="449393"/>
    <lineage>
        <taxon>unclassified sequences</taxon>
        <taxon>metagenomes</taxon>
        <taxon>ecological metagenomes</taxon>
    </lineage>
</organism>
<accession>A0A6J7IYV6</accession>